<keyword evidence="4" id="KW-0963">Cytoplasm</keyword>
<comment type="similarity">
    <text evidence="3">Belongs to the Nudix hydrolase family. DCP2 subfamily.</text>
</comment>
<feature type="compositionally biased region" description="Polar residues" evidence="9">
    <location>
        <begin position="161"/>
        <end position="172"/>
    </location>
</feature>
<keyword evidence="7" id="KW-0694">RNA-binding</keyword>
<dbReference type="GO" id="GO:0000290">
    <property type="term" value="P:deadenylation-dependent decapping of nuclear-transcribed mRNA"/>
    <property type="evidence" value="ECO:0007669"/>
    <property type="project" value="InterPro"/>
</dbReference>
<feature type="region of interest" description="Disordered" evidence="9">
    <location>
        <begin position="143"/>
        <end position="172"/>
    </location>
</feature>
<dbReference type="PANTHER" id="PTHR23114">
    <property type="entry name" value="M7GPPPN-MRNA HYDROLASE"/>
    <property type="match status" value="1"/>
</dbReference>
<feature type="compositionally biased region" description="Acidic residues" evidence="9">
    <location>
        <begin position="191"/>
        <end position="202"/>
    </location>
</feature>
<evidence type="ECO:0000256" key="3">
    <source>
        <dbReference type="ARBA" id="ARBA00005279"/>
    </source>
</evidence>
<gene>
    <name evidence="11" type="ORF">ALEPTO_LOCUS8742</name>
</gene>
<evidence type="ECO:0000313" key="11">
    <source>
        <dbReference type="EMBL" id="CAG8615563.1"/>
    </source>
</evidence>
<keyword evidence="12" id="KW-1185">Reference proteome</keyword>
<dbReference type="SUPFAM" id="SSF55811">
    <property type="entry name" value="Nudix"/>
    <property type="match status" value="1"/>
</dbReference>
<reference evidence="11" key="1">
    <citation type="submission" date="2021-06" db="EMBL/GenBank/DDBJ databases">
        <authorList>
            <person name="Kallberg Y."/>
            <person name="Tangrot J."/>
            <person name="Rosling A."/>
        </authorList>
    </citation>
    <scope>NUCLEOTIDE SEQUENCE</scope>
    <source>
        <strain evidence="11">FL130A</strain>
    </source>
</reference>
<dbReference type="AlphaFoldDB" id="A0A9N9GP09"/>
<evidence type="ECO:0000256" key="8">
    <source>
        <dbReference type="ARBA" id="ARBA00023211"/>
    </source>
</evidence>
<evidence type="ECO:0000259" key="10">
    <source>
        <dbReference type="PROSITE" id="PS51462"/>
    </source>
</evidence>
<dbReference type="InterPro" id="IPR044099">
    <property type="entry name" value="Dcp2_NUDIX"/>
</dbReference>
<dbReference type="FunFam" id="3.90.79.10:FF:000003">
    <property type="entry name" value="M7GpppN-mRNA hydrolase isoform 2"/>
    <property type="match status" value="1"/>
</dbReference>
<sequence>MLNESMDQCVLVKGWSSRSGWGFPKGKINYDEPDTICAAREVLEETGYDISPLIKEKDYVEITIREQRIRLYIVVGVPRDTEFCPRTRKEISKIEWHKLSELPTWIRSKDKESPYNCGGGCVKYGSSRFYMVVPFVSINNSAAAEDDEDDEENPEYDAAEFSSNNINGDQRSSLIPVSEQILYSENSINGTEEESEEGSSGK</sequence>
<evidence type="ECO:0000256" key="7">
    <source>
        <dbReference type="ARBA" id="ARBA00022884"/>
    </source>
</evidence>
<feature type="non-terminal residue" evidence="11">
    <location>
        <position position="202"/>
    </location>
</feature>
<evidence type="ECO:0000256" key="9">
    <source>
        <dbReference type="SAM" id="MobiDB-lite"/>
    </source>
</evidence>
<dbReference type="Pfam" id="PF00293">
    <property type="entry name" value="NUDIX"/>
    <property type="match status" value="1"/>
</dbReference>
<dbReference type="OrthoDB" id="18996at2759"/>
<evidence type="ECO:0000313" key="12">
    <source>
        <dbReference type="Proteomes" id="UP000789508"/>
    </source>
</evidence>
<keyword evidence="6" id="KW-0378">Hydrolase</keyword>
<evidence type="ECO:0000256" key="4">
    <source>
        <dbReference type="ARBA" id="ARBA00022490"/>
    </source>
</evidence>
<keyword evidence="8" id="KW-0464">Manganese</keyword>
<evidence type="ECO:0000256" key="2">
    <source>
        <dbReference type="ARBA" id="ARBA00004496"/>
    </source>
</evidence>
<dbReference type="GO" id="GO:0003723">
    <property type="term" value="F:RNA binding"/>
    <property type="evidence" value="ECO:0007669"/>
    <property type="project" value="UniProtKB-KW"/>
</dbReference>
<dbReference type="GO" id="GO:0140933">
    <property type="term" value="F:5'-(N(7)-methylguanosine 5'-triphospho)-[mRNA] hydrolase activity"/>
    <property type="evidence" value="ECO:0007669"/>
    <property type="project" value="InterPro"/>
</dbReference>
<comment type="subcellular location">
    <subcellularLocation>
        <location evidence="2">Cytoplasm</location>
    </subcellularLocation>
</comment>
<feature type="domain" description="Nudix hydrolase" evidence="10">
    <location>
        <begin position="1"/>
        <end position="119"/>
    </location>
</feature>
<dbReference type="CDD" id="cd03672">
    <property type="entry name" value="NUDIX_Dcp2p_Nudt20"/>
    <property type="match status" value="1"/>
</dbReference>
<dbReference type="GO" id="GO:0000932">
    <property type="term" value="C:P-body"/>
    <property type="evidence" value="ECO:0007669"/>
    <property type="project" value="TreeGrafter"/>
</dbReference>
<feature type="compositionally biased region" description="Acidic residues" evidence="9">
    <location>
        <begin position="144"/>
        <end position="158"/>
    </location>
</feature>
<dbReference type="GO" id="GO:0046872">
    <property type="term" value="F:metal ion binding"/>
    <property type="evidence" value="ECO:0007669"/>
    <property type="project" value="UniProtKB-KW"/>
</dbReference>
<dbReference type="EMBL" id="CAJVPS010005487">
    <property type="protein sequence ID" value="CAG8615563.1"/>
    <property type="molecule type" value="Genomic_DNA"/>
</dbReference>
<keyword evidence="5" id="KW-0479">Metal-binding</keyword>
<dbReference type="PANTHER" id="PTHR23114:SF17">
    <property type="entry name" value="M7GPPPN-MRNA HYDROLASE"/>
    <property type="match status" value="1"/>
</dbReference>
<comment type="cofactor">
    <cofactor evidence="1">
        <name>Mn(2+)</name>
        <dbReference type="ChEBI" id="CHEBI:29035"/>
    </cofactor>
</comment>
<dbReference type="GO" id="GO:0000184">
    <property type="term" value="P:nuclear-transcribed mRNA catabolic process, nonsense-mediated decay"/>
    <property type="evidence" value="ECO:0007669"/>
    <property type="project" value="InterPro"/>
</dbReference>
<evidence type="ECO:0000256" key="5">
    <source>
        <dbReference type="ARBA" id="ARBA00022723"/>
    </source>
</evidence>
<evidence type="ECO:0000256" key="6">
    <source>
        <dbReference type="ARBA" id="ARBA00022801"/>
    </source>
</evidence>
<feature type="region of interest" description="Disordered" evidence="9">
    <location>
        <begin position="183"/>
        <end position="202"/>
    </location>
</feature>
<evidence type="ECO:0000256" key="1">
    <source>
        <dbReference type="ARBA" id="ARBA00001936"/>
    </source>
</evidence>
<accession>A0A9N9GP09</accession>
<name>A0A9N9GP09_9GLOM</name>
<dbReference type="InterPro" id="IPR000086">
    <property type="entry name" value="NUDIX_hydrolase_dom"/>
</dbReference>
<comment type="caution">
    <text evidence="11">The sequence shown here is derived from an EMBL/GenBank/DDBJ whole genome shotgun (WGS) entry which is preliminary data.</text>
</comment>
<dbReference type="InterPro" id="IPR015797">
    <property type="entry name" value="NUDIX_hydrolase-like_dom_sf"/>
</dbReference>
<dbReference type="Gene3D" id="3.90.79.10">
    <property type="entry name" value="Nucleoside Triphosphate Pyrophosphohydrolase"/>
    <property type="match status" value="1"/>
</dbReference>
<organism evidence="11 12">
    <name type="scientific">Ambispora leptoticha</name>
    <dbReference type="NCBI Taxonomy" id="144679"/>
    <lineage>
        <taxon>Eukaryota</taxon>
        <taxon>Fungi</taxon>
        <taxon>Fungi incertae sedis</taxon>
        <taxon>Mucoromycota</taxon>
        <taxon>Glomeromycotina</taxon>
        <taxon>Glomeromycetes</taxon>
        <taxon>Archaeosporales</taxon>
        <taxon>Ambisporaceae</taxon>
        <taxon>Ambispora</taxon>
    </lineage>
</organism>
<dbReference type="PROSITE" id="PS00893">
    <property type="entry name" value="NUDIX_BOX"/>
    <property type="match status" value="1"/>
</dbReference>
<dbReference type="InterPro" id="IPR020084">
    <property type="entry name" value="NUDIX_hydrolase_CS"/>
</dbReference>
<dbReference type="PROSITE" id="PS51462">
    <property type="entry name" value="NUDIX"/>
    <property type="match status" value="1"/>
</dbReference>
<protein>
    <submittedName>
        <fullName evidence="11">12701_t:CDS:1</fullName>
    </submittedName>
</protein>
<proteinExistence type="inferred from homology"/>
<dbReference type="Proteomes" id="UP000789508">
    <property type="component" value="Unassembled WGS sequence"/>
</dbReference>